<feature type="compositionally biased region" description="Polar residues" evidence="1">
    <location>
        <begin position="40"/>
        <end position="54"/>
    </location>
</feature>
<keyword evidence="3" id="KW-1185">Reference proteome</keyword>
<dbReference type="Proteomes" id="UP001642464">
    <property type="component" value="Unassembled WGS sequence"/>
</dbReference>
<dbReference type="EMBL" id="CAXAMM010042015">
    <property type="protein sequence ID" value="CAK9102396.1"/>
    <property type="molecule type" value="Genomic_DNA"/>
</dbReference>
<evidence type="ECO:0000256" key="1">
    <source>
        <dbReference type="SAM" id="MobiDB-lite"/>
    </source>
</evidence>
<protein>
    <submittedName>
        <fullName evidence="2">Uncharacterized protein</fullName>
    </submittedName>
</protein>
<reference evidence="2 3" key="1">
    <citation type="submission" date="2024-02" db="EMBL/GenBank/DDBJ databases">
        <authorList>
            <person name="Chen Y."/>
            <person name="Shah S."/>
            <person name="Dougan E. K."/>
            <person name="Thang M."/>
            <person name="Chan C."/>
        </authorList>
    </citation>
    <scope>NUCLEOTIDE SEQUENCE [LARGE SCALE GENOMIC DNA]</scope>
</reference>
<feature type="compositionally biased region" description="Polar residues" evidence="1">
    <location>
        <begin position="61"/>
        <end position="71"/>
    </location>
</feature>
<sequence>METNLEKMNPYDLTHLNNCIDLLGVELQSKSICRNVANRVGSSRFQKAPATQTPAVPDPTDPTSQVPQTDSSPEEAPAPPHAPVVRRLASQSLMEAVGVISTAL</sequence>
<feature type="region of interest" description="Disordered" evidence="1">
    <location>
        <begin position="40"/>
        <end position="86"/>
    </location>
</feature>
<gene>
    <name evidence="2" type="ORF">SCF082_LOCUS47865</name>
</gene>
<accession>A0ABP0RT48</accession>
<proteinExistence type="predicted"/>
<evidence type="ECO:0000313" key="2">
    <source>
        <dbReference type="EMBL" id="CAK9102396.1"/>
    </source>
</evidence>
<comment type="caution">
    <text evidence="2">The sequence shown here is derived from an EMBL/GenBank/DDBJ whole genome shotgun (WGS) entry which is preliminary data.</text>
</comment>
<organism evidence="2 3">
    <name type="scientific">Durusdinium trenchii</name>
    <dbReference type="NCBI Taxonomy" id="1381693"/>
    <lineage>
        <taxon>Eukaryota</taxon>
        <taxon>Sar</taxon>
        <taxon>Alveolata</taxon>
        <taxon>Dinophyceae</taxon>
        <taxon>Suessiales</taxon>
        <taxon>Symbiodiniaceae</taxon>
        <taxon>Durusdinium</taxon>
    </lineage>
</organism>
<evidence type="ECO:0000313" key="3">
    <source>
        <dbReference type="Proteomes" id="UP001642464"/>
    </source>
</evidence>
<name>A0ABP0RT48_9DINO</name>